<dbReference type="PRINTS" id="PR00463">
    <property type="entry name" value="EP450I"/>
</dbReference>
<dbReference type="CDD" id="cd11064">
    <property type="entry name" value="CYP86A"/>
    <property type="match status" value="1"/>
</dbReference>
<dbReference type="InterPro" id="IPR001128">
    <property type="entry name" value="Cyt_P450"/>
</dbReference>
<feature type="signal peptide" evidence="8">
    <location>
        <begin position="1"/>
        <end position="23"/>
    </location>
</feature>
<evidence type="ECO:0000256" key="1">
    <source>
        <dbReference type="ARBA" id="ARBA00005122"/>
    </source>
</evidence>
<comment type="pathway">
    <text evidence="1">Alkaloid biosynthesis; taxol biosynthesis.</text>
</comment>
<dbReference type="GO" id="GO:0005506">
    <property type="term" value="F:iron ion binding"/>
    <property type="evidence" value="ECO:0007669"/>
    <property type="project" value="InterPro"/>
</dbReference>
<dbReference type="GO" id="GO:0004497">
    <property type="term" value="F:monooxygenase activity"/>
    <property type="evidence" value="ECO:0007669"/>
    <property type="project" value="InterPro"/>
</dbReference>
<proteinExistence type="evidence at transcript level"/>
<dbReference type="GO" id="GO:0020037">
    <property type="term" value="F:heme binding"/>
    <property type="evidence" value="ECO:0007669"/>
    <property type="project" value="InterPro"/>
</dbReference>
<dbReference type="PANTHER" id="PTHR24296">
    <property type="entry name" value="CYTOCHROME P450"/>
    <property type="match status" value="1"/>
</dbReference>
<evidence type="ECO:0000256" key="5">
    <source>
        <dbReference type="ARBA" id="ARBA00023004"/>
    </source>
</evidence>
<evidence type="ECO:0000256" key="4">
    <source>
        <dbReference type="ARBA" id="ARBA00023002"/>
    </source>
</evidence>
<accession>A0A291FB21</accession>
<keyword evidence="8" id="KW-0732">Signal</keyword>
<reference evidence="9" key="1">
    <citation type="journal article" date="2017" name="Front. Plant Sci.">
        <title>Transcriptome Assembly and Systematic Identification of Novel Cytochrome P450s in Taxus chinensis.</title>
        <authorList>
            <person name="Liao W."/>
            <person name="Zhao S."/>
            <person name="Zhang M."/>
            <person name="Dong K."/>
            <person name="Chen Y."/>
            <person name="Fu C."/>
            <person name="Yu L."/>
        </authorList>
    </citation>
    <scope>NUCLEOTIDE SEQUENCE</scope>
</reference>
<dbReference type="AlphaFoldDB" id="A0A291FB21"/>
<dbReference type="GO" id="GO:0042617">
    <property type="term" value="P:paclitaxel biosynthetic process"/>
    <property type="evidence" value="ECO:0007669"/>
    <property type="project" value="UniProtKB-UniPathway"/>
</dbReference>
<name>A0A291FB21_TAXCH</name>
<comment type="cofactor">
    <cofactor evidence="7">
        <name>heme</name>
        <dbReference type="ChEBI" id="CHEBI:30413"/>
    </cofactor>
</comment>
<dbReference type="Pfam" id="PF00067">
    <property type="entry name" value="p450"/>
    <property type="match status" value="1"/>
</dbReference>
<evidence type="ECO:0000256" key="7">
    <source>
        <dbReference type="PIRSR" id="PIRSR602401-1"/>
    </source>
</evidence>
<feature type="binding site" description="axial binding residue" evidence="7">
    <location>
        <position position="465"/>
    </location>
    <ligand>
        <name>heme</name>
        <dbReference type="ChEBI" id="CHEBI:30413"/>
    </ligand>
    <ligandPart>
        <name>Fe</name>
        <dbReference type="ChEBI" id="CHEBI:18248"/>
    </ligandPart>
</feature>
<protein>
    <submittedName>
        <fullName evidence="9">CYP94D81</fullName>
    </submittedName>
</protein>
<dbReference type="SUPFAM" id="SSF48264">
    <property type="entry name" value="Cytochrome P450"/>
    <property type="match status" value="1"/>
</dbReference>
<dbReference type="UniPathway" id="UPA00842"/>
<dbReference type="InterPro" id="IPR036396">
    <property type="entry name" value="Cyt_P450_sf"/>
</dbReference>
<evidence type="ECO:0000256" key="8">
    <source>
        <dbReference type="SAM" id="SignalP"/>
    </source>
</evidence>
<evidence type="ECO:0000256" key="6">
    <source>
        <dbReference type="ARBA" id="ARBA00023059"/>
    </source>
</evidence>
<dbReference type="EMBL" id="MF448659">
    <property type="protein sequence ID" value="ATG29980.1"/>
    <property type="molecule type" value="mRNA"/>
</dbReference>
<organism evidence="9">
    <name type="scientific">Taxus chinensis</name>
    <name type="common">Chinese yew</name>
    <name type="synonym">Taxus wallichiana var. chinensis</name>
    <dbReference type="NCBI Taxonomy" id="29808"/>
    <lineage>
        <taxon>Eukaryota</taxon>
        <taxon>Viridiplantae</taxon>
        <taxon>Streptophyta</taxon>
        <taxon>Embryophyta</taxon>
        <taxon>Tracheophyta</taxon>
        <taxon>Spermatophyta</taxon>
        <taxon>Pinopsida</taxon>
        <taxon>Pinidae</taxon>
        <taxon>Conifers II</taxon>
        <taxon>Cupressales</taxon>
        <taxon>Taxaceae</taxon>
        <taxon>Taxus</taxon>
    </lineage>
</organism>
<dbReference type="Gene3D" id="1.10.630.10">
    <property type="entry name" value="Cytochrome P450"/>
    <property type="match status" value="1"/>
</dbReference>
<keyword evidence="5 7" id="KW-0408">Iron</keyword>
<dbReference type="InterPro" id="IPR002401">
    <property type="entry name" value="Cyt_P450_E_grp-I"/>
</dbReference>
<dbReference type="PRINTS" id="PR00385">
    <property type="entry name" value="P450"/>
</dbReference>
<keyword evidence="3 7" id="KW-0479">Metal-binding</keyword>
<evidence type="ECO:0000256" key="2">
    <source>
        <dbReference type="ARBA" id="ARBA00010617"/>
    </source>
</evidence>
<keyword evidence="4" id="KW-0560">Oxidoreductase</keyword>
<sequence length="517" mass="59226">MAISHILLAFLLALPLLLTFLAARSSKKRPVYNGPTIYPIVGNIFEFFINRRRFLEWATDAASRIPSNTFRIQRPGVSGFYTCNPANVEHILRTHFDNYPKGQRFTYLLHDFLGRGIFNVDGELWKMQRKAASYEFKTNSLRNFVVETVQWEIRNRLMPLLCNAAQIGDCIDLQNVFHGFAFDNICRVAFGVDPLHLRPSLSLAQAFDDATHISSGRFFYTLPHLWKLERFFNVGSEKRLREAILVVDEFVMGIIRSRRSEEEEGRVREDLLSRFMAAVMANPELVIAGCDGEGTMADKTDVFLRDMVVSFIMAGRDTTSTALTWFFWLLSSRPSVEEAIRLEISQVLKARKEEEEEEEEEIVLFSFEELKSMHYLQAALSESMRLCPPVPVDTKIAASDDVLPDGNVVRKGCFVSYGIYSMGRMESIWGSDCLEFKPERWLRNGEFVGENPYRYPVFQAGPRICLGKEMSFIQMKSIAASIIHRFSVTVKTEYVPKYTISITLRMKGGLPVVISRR</sequence>
<evidence type="ECO:0000313" key="9">
    <source>
        <dbReference type="EMBL" id="ATG29980.1"/>
    </source>
</evidence>
<keyword evidence="6" id="KW-0876">Taxol biosynthesis</keyword>
<dbReference type="GO" id="GO:0016705">
    <property type="term" value="F:oxidoreductase activity, acting on paired donors, with incorporation or reduction of molecular oxygen"/>
    <property type="evidence" value="ECO:0007669"/>
    <property type="project" value="InterPro"/>
</dbReference>
<evidence type="ECO:0000256" key="3">
    <source>
        <dbReference type="ARBA" id="ARBA00022723"/>
    </source>
</evidence>
<comment type="similarity">
    <text evidence="2">Belongs to the cytochrome P450 family.</text>
</comment>
<feature type="chain" id="PRO_5012448702" evidence="8">
    <location>
        <begin position="24"/>
        <end position="517"/>
    </location>
</feature>
<keyword evidence="7" id="KW-0349">Heme</keyword>